<evidence type="ECO:0000313" key="3">
    <source>
        <dbReference type="Proteomes" id="UP000553632"/>
    </source>
</evidence>
<proteinExistence type="predicted"/>
<feature type="compositionally biased region" description="Low complexity" evidence="1">
    <location>
        <begin position="118"/>
        <end position="137"/>
    </location>
</feature>
<feature type="compositionally biased region" description="Gly residues" evidence="1">
    <location>
        <begin position="173"/>
        <end position="186"/>
    </location>
</feature>
<feature type="region of interest" description="Disordered" evidence="1">
    <location>
        <begin position="116"/>
        <end position="139"/>
    </location>
</feature>
<sequence length="228" mass="25281">VYLSLDPMIQSSYNAVRFALLCRLITPPHQAAASLPQQVVFEAHFVAPNLGFAPDKFPIFDDLIKSDTSDSYHRDMILKVLDALLPEISSRLRVMQLTKMDDLAYQARMELATQSYDSTRTSTMSTPDTTPTVSTISLSDEQQEVEELRGEVAALTEAVYAGRGPNRRQYGFNGRGKNGKGQGGKGSSSKRWCIYHKTDSHWTSECKAIARLARERNGDSGNISNIST</sequence>
<name>A0A7J6P526_PEROL</name>
<protein>
    <submittedName>
        <fullName evidence="2">Uncharacterized protein</fullName>
    </submittedName>
</protein>
<keyword evidence="3" id="KW-1185">Reference proteome</keyword>
<dbReference type="AlphaFoldDB" id="A0A7J6P526"/>
<feature type="region of interest" description="Disordered" evidence="1">
    <location>
        <begin position="165"/>
        <end position="189"/>
    </location>
</feature>
<evidence type="ECO:0000313" key="2">
    <source>
        <dbReference type="EMBL" id="KAF4691274.1"/>
    </source>
</evidence>
<reference evidence="2 3" key="1">
    <citation type="submission" date="2020-04" db="EMBL/GenBank/DDBJ databases">
        <title>Perkinsus olseni comparative genomics.</title>
        <authorList>
            <person name="Bogema D.R."/>
        </authorList>
    </citation>
    <scope>NUCLEOTIDE SEQUENCE [LARGE SCALE GENOMIC DNA]</scope>
    <source>
        <strain evidence="2 3">ATCC PRA-207</strain>
    </source>
</reference>
<organism evidence="2 3">
    <name type="scientific">Perkinsus olseni</name>
    <name type="common">Perkinsus atlanticus</name>
    <dbReference type="NCBI Taxonomy" id="32597"/>
    <lineage>
        <taxon>Eukaryota</taxon>
        <taxon>Sar</taxon>
        <taxon>Alveolata</taxon>
        <taxon>Perkinsozoa</taxon>
        <taxon>Perkinsea</taxon>
        <taxon>Perkinsida</taxon>
        <taxon>Perkinsidae</taxon>
        <taxon>Perkinsus</taxon>
    </lineage>
</organism>
<dbReference type="EMBL" id="JABANO010039616">
    <property type="protein sequence ID" value="KAF4691274.1"/>
    <property type="molecule type" value="Genomic_DNA"/>
</dbReference>
<gene>
    <name evidence="2" type="ORF">FOZ63_011013</name>
</gene>
<evidence type="ECO:0000256" key="1">
    <source>
        <dbReference type="SAM" id="MobiDB-lite"/>
    </source>
</evidence>
<dbReference type="Proteomes" id="UP000553632">
    <property type="component" value="Unassembled WGS sequence"/>
</dbReference>
<comment type="caution">
    <text evidence="2">The sequence shown here is derived from an EMBL/GenBank/DDBJ whole genome shotgun (WGS) entry which is preliminary data.</text>
</comment>
<feature type="non-terminal residue" evidence="2">
    <location>
        <position position="1"/>
    </location>
</feature>
<accession>A0A7J6P526</accession>
<feature type="non-terminal residue" evidence="2">
    <location>
        <position position="228"/>
    </location>
</feature>